<dbReference type="Proteomes" id="UP001628124">
    <property type="component" value="Unassembled WGS sequence"/>
</dbReference>
<reference evidence="1 2" key="1">
    <citation type="journal article" date="2024" name="Microbiol. Immunol.">
        <title>Discovery of a novel spotted fever group Rickettsia, 'Candidatus Rickettsia kedanie,' in unfed larval chigger mites, Leptotrombidium scutellare.</title>
        <authorList>
            <person name="Ogawa M."/>
            <person name="Matsutani M."/>
            <person name="Katayama T."/>
            <person name="Takada N."/>
            <person name="Noda S."/>
            <person name="Takahashi M."/>
            <person name="Kageyama D."/>
            <person name="Hanaoka N."/>
            <person name="Ebihara H."/>
        </authorList>
    </citation>
    <scope>NUCLEOTIDE SEQUENCE [LARGE SCALE GENOMIC DNA]</scope>
    <source>
        <strain evidence="1 2">KNCP2-13</strain>
    </source>
</reference>
<keyword evidence="2" id="KW-1185">Reference proteome</keyword>
<sequence>MRKYKENFDNKILGYVKENLNIYILRYFLTKINKICAVIVVPISKKSYDLQ</sequence>
<organism evidence="1 2">
    <name type="scientific">Candidatus Rickettsia kedanie</name>
    <dbReference type="NCBI Taxonomy" id="3115352"/>
    <lineage>
        <taxon>Bacteria</taxon>
        <taxon>Pseudomonadati</taxon>
        <taxon>Pseudomonadota</taxon>
        <taxon>Alphaproteobacteria</taxon>
        <taxon>Rickettsiales</taxon>
        <taxon>Rickettsiaceae</taxon>
        <taxon>Rickettsieae</taxon>
        <taxon>Rickettsia</taxon>
        <taxon>spotted fever group</taxon>
    </lineage>
</organism>
<evidence type="ECO:0000313" key="1">
    <source>
        <dbReference type="EMBL" id="GAA5251764.1"/>
    </source>
</evidence>
<gene>
    <name evidence="1" type="ORF">KNCP2_00520</name>
</gene>
<comment type="caution">
    <text evidence="1">The sequence shown here is derived from an EMBL/GenBank/DDBJ whole genome shotgun (WGS) entry which is preliminary data.</text>
</comment>
<dbReference type="EMBL" id="BAABMM010000004">
    <property type="protein sequence ID" value="GAA5251764.1"/>
    <property type="molecule type" value="Genomic_DNA"/>
</dbReference>
<evidence type="ECO:0000313" key="2">
    <source>
        <dbReference type="Proteomes" id="UP001628124"/>
    </source>
</evidence>
<accession>A0ABP9TVT0</accession>
<protein>
    <submittedName>
        <fullName evidence="1">Uncharacterized protein</fullName>
    </submittedName>
</protein>
<name>A0ABP9TVT0_9RICK</name>
<proteinExistence type="predicted"/>